<keyword evidence="3" id="KW-1185">Reference proteome</keyword>
<feature type="region of interest" description="Disordered" evidence="1">
    <location>
        <begin position="1"/>
        <end position="151"/>
    </location>
</feature>
<evidence type="ECO:0000313" key="3">
    <source>
        <dbReference type="Proteomes" id="UP000073492"/>
    </source>
</evidence>
<gene>
    <name evidence="2" type="ORF">AC579_1545</name>
</gene>
<sequence>MSSHNFGPTMRSCRDSDTPDTEPLFESDSRRESEYSGLEDYENSLEQTDSDGDPFEFSAHLRIDGTTGGTTADHNRMQFHTVAQGAGNGSRPDSTATFLKPQSKVKVRKHDAKKIDSSISQSAYSTPDPKDRRRRQRTRAADPATASRRESQRRWRWRKYSYLVDQFAKDTKSIRMWYQHQQAQKGVWDLERTRLDRRIPELESELAKARSSPCPMQQDRVNMNAAQKKLEDDHGEEIENGRICQEKLMMWTGCLKMENDCYPDELEARDEDDMKEELEAFQDDAAKEGNEDLWEDIEDGEDEAEVMEDQIMED</sequence>
<dbReference type="Proteomes" id="UP000073492">
    <property type="component" value="Unassembled WGS sequence"/>
</dbReference>
<evidence type="ECO:0000313" key="2">
    <source>
        <dbReference type="EMBL" id="KXT15756.1"/>
    </source>
</evidence>
<evidence type="ECO:0000256" key="1">
    <source>
        <dbReference type="SAM" id="MobiDB-lite"/>
    </source>
</evidence>
<dbReference type="OrthoDB" id="3649959at2759"/>
<reference evidence="2 3" key="1">
    <citation type="submission" date="2015-07" db="EMBL/GenBank/DDBJ databases">
        <title>Comparative genomics of the Sigatoka disease complex on banana suggests a link between parallel evolutionary changes in Pseudocercospora fijiensis and Pseudocercospora eumusae and increased virulence on the banana host.</title>
        <authorList>
            <person name="Chang T.-C."/>
            <person name="Salvucci A."/>
            <person name="Crous P.W."/>
            <person name="Stergiopoulos I."/>
        </authorList>
    </citation>
    <scope>NUCLEOTIDE SEQUENCE [LARGE SCALE GENOMIC DNA]</scope>
    <source>
        <strain evidence="2 3">CBS 116634</strain>
    </source>
</reference>
<dbReference type="AlphaFoldDB" id="A0A139IMH4"/>
<feature type="compositionally biased region" description="Acidic residues" evidence="1">
    <location>
        <begin position="37"/>
        <end position="54"/>
    </location>
</feature>
<organism evidence="2 3">
    <name type="scientific">Pseudocercospora musae</name>
    <dbReference type="NCBI Taxonomy" id="113226"/>
    <lineage>
        <taxon>Eukaryota</taxon>
        <taxon>Fungi</taxon>
        <taxon>Dikarya</taxon>
        <taxon>Ascomycota</taxon>
        <taxon>Pezizomycotina</taxon>
        <taxon>Dothideomycetes</taxon>
        <taxon>Dothideomycetidae</taxon>
        <taxon>Mycosphaerellales</taxon>
        <taxon>Mycosphaerellaceae</taxon>
        <taxon>Pseudocercospora</taxon>
    </lineage>
</organism>
<dbReference type="EMBL" id="LFZO01000051">
    <property type="protein sequence ID" value="KXT15756.1"/>
    <property type="molecule type" value="Genomic_DNA"/>
</dbReference>
<comment type="caution">
    <text evidence="2">The sequence shown here is derived from an EMBL/GenBank/DDBJ whole genome shotgun (WGS) entry which is preliminary data.</text>
</comment>
<feature type="compositionally biased region" description="Basic residues" evidence="1">
    <location>
        <begin position="103"/>
        <end position="112"/>
    </location>
</feature>
<name>A0A139IMH4_9PEZI</name>
<proteinExistence type="predicted"/>
<accession>A0A139IMH4</accession>
<protein>
    <submittedName>
        <fullName evidence="2">Uncharacterized protein</fullName>
    </submittedName>
</protein>